<organism evidence="5 6">
    <name type="scientific">Vallitalea longa</name>
    <dbReference type="NCBI Taxonomy" id="2936439"/>
    <lineage>
        <taxon>Bacteria</taxon>
        <taxon>Bacillati</taxon>
        <taxon>Bacillota</taxon>
        <taxon>Clostridia</taxon>
        <taxon>Lachnospirales</taxon>
        <taxon>Vallitaleaceae</taxon>
        <taxon>Vallitalea</taxon>
    </lineage>
</organism>
<feature type="domain" description="DUF8194" evidence="3">
    <location>
        <begin position="310"/>
        <end position="405"/>
    </location>
</feature>
<feature type="chain" id="PRO_5040997293" evidence="2">
    <location>
        <begin position="24"/>
        <end position="646"/>
    </location>
</feature>
<dbReference type="Proteomes" id="UP001144256">
    <property type="component" value="Unassembled WGS sequence"/>
</dbReference>
<evidence type="ECO:0000256" key="2">
    <source>
        <dbReference type="SAM" id="SignalP"/>
    </source>
</evidence>
<comment type="caution">
    <text evidence="5">The sequence shown here is derived from an EMBL/GenBank/DDBJ whole genome shotgun (WGS) entry which is preliminary data.</text>
</comment>
<feature type="domain" description="DUF8195" evidence="4">
    <location>
        <begin position="410"/>
        <end position="641"/>
    </location>
</feature>
<dbReference type="Pfam" id="PF26615">
    <property type="entry name" value="DUF8195"/>
    <property type="match status" value="1"/>
</dbReference>
<dbReference type="RefSeq" id="WP_281818359.1">
    <property type="nucleotide sequence ID" value="NZ_BRLB01000016.1"/>
</dbReference>
<dbReference type="InterPro" id="IPR058508">
    <property type="entry name" value="DUF8195"/>
</dbReference>
<dbReference type="Pfam" id="PF26614">
    <property type="entry name" value="DUF8194"/>
    <property type="match status" value="1"/>
</dbReference>
<proteinExistence type="predicted"/>
<keyword evidence="2" id="KW-0732">Signal</keyword>
<evidence type="ECO:0000313" key="5">
    <source>
        <dbReference type="EMBL" id="GKX31371.1"/>
    </source>
</evidence>
<feature type="signal peptide" evidence="2">
    <location>
        <begin position="1"/>
        <end position="23"/>
    </location>
</feature>
<protein>
    <submittedName>
        <fullName evidence="5">Uncharacterized protein</fullName>
    </submittedName>
</protein>
<accession>A0A9W5YET9</accession>
<evidence type="ECO:0000259" key="3">
    <source>
        <dbReference type="Pfam" id="PF26614"/>
    </source>
</evidence>
<gene>
    <name evidence="5" type="ORF">SH1V18_38510</name>
</gene>
<name>A0A9W5YET9_9FIRM</name>
<evidence type="ECO:0000259" key="4">
    <source>
        <dbReference type="Pfam" id="PF26615"/>
    </source>
</evidence>
<reference evidence="5" key="1">
    <citation type="submission" date="2022-06" db="EMBL/GenBank/DDBJ databases">
        <title>Vallitalea longa sp. nov., an anaerobic bacterium isolated from marine sediment.</title>
        <authorList>
            <person name="Hirano S."/>
            <person name="Terahara T."/>
            <person name="Mori K."/>
            <person name="Hamada M."/>
            <person name="Matsumoto R."/>
            <person name="Kobayashi T."/>
        </authorList>
    </citation>
    <scope>NUCLEOTIDE SEQUENCE</scope>
    <source>
        <strain evidence="5">SH18-1</strain>
    </source>
</reference>
<dbReference type="AlphaFoldDB" id="A0A9W5YET9"/>
<evidence type="ECO:0000256" key="1">
    <source>
        <dbReference type="SAM" id="MobiDB-lite"/>
    </source>
</evidence>
<evidence type="ECO:0000313" key="6">
    <source>
        <dbReference type="Proteomes" id="UP001144256"/>
    </source>
</evidence>
<keyword evidence="6" id="KW-1185">Reference proteome</keyword>
<sequence length="646" mass="73553">MSKKVIVFVLIISIIIMPMNVYADDNADSGSGDTKTSTKDRGFYRYSEYMYKVSVYVGLSDKSNKYSSLESDFKMIGNNPIYIKPSNFNLPNNLMRSLGGKVDYLTGSKLTNSRLTKDIIIDNPPPIPITNGGNINKVKSYFGDTETLNALIDSFARQKGTTPEGLVSNINFTIGGITKKYPSNQVLPIKDSGQYQNQVPWVIIYEPVIISYLKDHKTILGFTATEYALAQKLKYFNFKFGNTGQYISAMTHSDLPNSIILEESWFGYPVVSALPDGVYWDEDRIISSGGWGMRMLKADHKDKKENNTSYDNEYRVDTDVITSVKIYANTDRITPDDKAYIKFNANGKIKTTSVTMPSGSNQLVFIKWHTPSKPQDVKITVEVTGNSSAKIDRNTRYKTINAKVVNLESKEPPNPTANDRKSKDYTIPRLPNKSQNTSASWGEWKCHWKENWVEVTHYRTEHYTMYHRGGCKKDGTCPGHRRTRRVPYTVLEDHGDWEYDYESYSVSLSGAMTVSPDIKVPTAKGKQLKSGYGININVSTNINLNAPKSHVTGVQNVLTFYPEFNYQEYLRLMEKTSNCNFELKKNKYSTYNNRVHFTPVWFPNSNYRVYGQIIDLWTPDGMLSMNVNDYVNIQGNLYDDWHIGIQ</sequence>
<feature type="region of interest" description="Disordered" evidence="1">
    <location>
        <begin position="406"/>
        <end position="438"/>
    </location>
</feature>
<dbReference type="EMBL" id="BRLB01000016">
    <property type="protein sequence ID" value="GKX31371.1"/>
    <property type="molecule type" value="Genomic_DNA"/>
</dbReference>
<dbReference type="InterPro" id="IPR058507">
    <property type="entry name" value="DUF8194"/>
</dbReference>